<keyword evidence="3" id="KW-1185">Reference proteome</keyword>
<sequence>MILLLFLLFLVGQWKTEAKKPECLEPAYEGQYLSLHVFWSYSPTLGECVQKTFGGPSPPGRNHFDSLEDCKETCVD</sequence>
<organism evidence="3 4">
    <name type="scientific">Crassostrea virginica</name>
    <name type="common">Eastern oyster</name>
    <dbReference type="NCBI Taxonomy" id="6565"/>
    <lineage>
        <taxon>Eukaryota</taxon>
        <taxon>Metazoa</taxon>
        <taxon>Spiralia</taxon>
        <taxon>Lophotrochozoa</taxon>
        <taxon>Mollusca</taxon>
        <taxon>Bivalvia</taxon>
        <taxon>Autobranchia</taxon>
        <taxon>Pteriomorphia</taxon>
        <taxon>Ostreida</taxon>
        <taxon>Ostreoidea</taxon>
        <taxon>Ostreidae</taxon>
        <taxon>Crassostrea</taxon>
    </lineage>
</organism>
<feature type="signal peptide" evidence="1">
    <location>
        <begin position="1"/>
        <end position="18"/>
    </location>
</feature>
<gene>
    <name evidence="4" type="primary">LOC111101322</name>
</gene>
<dbReference type="PROSITE" id="PS50279">
    <property type="entry name" value="BPTI_KUNITZ_2"/>
    <property type="match status" value="1"/>
</dbReference>
<accession>A0A8B8ADC8</accession>
<feature type="domain" description="BPTI/Kunitz inhibitor" evidence="2">
    <location>
        <begin position="23"/>
        <end position="74"/>
    </location>
</feature>
<dbReference type="GeneID" id="111101322"/>
<dbReference type="InterPro" id="IPR036880">
    <property type="entry name" value="Kunitz_BPTI_sf"/>
</dbReference>
<feature type="chain" id="PRO_5034372954" evidence="1">
    <location>
        <begin position="19"/>
        <end position="76"/>
    </location>
</feature>
<name>A0A8B8ADC8_CRAVI</name>
<evidence type="ECO:0000313" key="3">
    <source>
        <dbReference type="Proteomes" id="UP000694844"/>
    </source>
</evidence>
<reference evidence="4" key="1">
    <citation type="submission" date="2025-08" db="UniProtKB">
        <authorList>
            <consortium name="RefSeq"/>
        </authorList>
    </citation>
    <scope>IDENTIFICATION</scope>
    <source>
        <tissue evidence="4">Whole sample</tissue>
    </source>
</reference>
<dbReference type="SMART" id="SM00131">
    <property type="entry name" value="KU"/>
    <property type="match status" value="1"/>
</dbReference>
<dbReference type="AlphaFoldDB" id="A0A8B8ADC8"/>
<evidence type="ECO:0000256" key="1">
    <source>
        <dbReference type="SAM" id="SignalP"/>
    </source>
</evidence>
<keyword evidence="4" id="KW-0646">Protease inhibitor</keyword>
<evidence type="ECO:0000313" key="4">
    <source>
        <dbReference type="RefSeq" id="XP_022289476.1"/>
    </source>
</evidence>
<dbReference type="Gene3D" id="4.10.410.10">
    <property type="entry name" value="Pancreatic trypsin inhibitor Kunitz domain"/>
    <property type="match status" value="1"/>
</dbReference>
<dbReference type="Proteomes" id="UP000694844">
    <property type="component" value="Chromosome 6"/>
</dbReference>
<proteinExistence type="predicted"/>
<keyword evidence="1" id="KW-0732">Signal</keyword>
<dbReference type="Pfam" id="PF00014">
    <property type="entry name" value="Kunitz_BPTI"/>
    <property type="match status" value="1"/>
</dbReference>
<dbReference type="OrthoDB" id="4473401at2759"/>
<dbReference type="GO" id="GO:0004867">
    <property type="term" value="F:serine-type endopeptidase inhibitor activity"/>
    <property type="evidence" value="ECO:0007669"/>
    <property type="project" value="UniProtKB-KW"/>
</dbReference>
<protein>
    <submittedName>
        <fullName evidence="4">Kunitz-type serine protease inhibitor conotoxin Cal9.1b-like</fullName>
    </submittedName>
</protein>
<dbReference type="InterPro" id="IPR002223">
    <property type="entry name" value="Kunitz_BPTI"/>
</dbReference>
<evidence type="ECO:0000259" key="2">
    <source>
        <dbReference type="PROSITE" id="PS50279"/>
    </source>
</evidence>
<dbReference type="RefSeq" id="XP_022289476.1">
    <property type="nucleotide sequence ID" value="XM_022433768.1"/>
</dbReference>
<dbReference type="KEGG" id="cvn:111101322"/>
<dbReference type="SUPFAM" id="SSF57362">
    <property type="entry name" value="BPTI-like"/>
    <property type="match status" value="1"/>
</dbReference>
<keyword evidence="4" id="KW-0722">Serine protease inhibitor</keyword>